<dbReference type="AlphaFoldDB" id="A0A8T8I7W2"/>
<dbReference type="EMBL" id="CP072788">
    <property type="protein sequence ID" value="QTR06114.1"/>
    <property type="molecule type" value="Genomic_DNA"/>
</dbReference>
<accession>A0A8T8I7W2</accession>
<evidence type="ECO:0000313" key="1">
    <source>
        <dbReference type="EMBL" id="QTR06114.1"/>
    </source>
</evidence>
<evidence type="ECO:0000313" key="2">
    <source>
        <dbReference type="Proteomes" id="UP000671828"/>
    </source>
</evidence>
<dbReference type="Proteomes" id="UP000671828">
    <property type="component" value="Chromosome"/>
</dbReference>
<name>A0A8T8I7W2_9PSEU</name>
<sequence length="106" mass="11343">MLDNALRKAAAVWVAPEGHGPRLVWALWRDDAVLVAVGGTEQEVPGLADGVPCLLTVRSPSTHSHLVDVAATARLVEVDEGAAAALRSARLNATPRWDRVYRLEVA</sequence>
<gene>
    <name evidence="1" type="ORF">J7S33_11595</name>
</gene>
<proteinExistence type="predicted"/>
<protein>
    <submittedName>
        <fullName evidence="1">Uncharacterized protein</fullName>
    </submittedName>
</protein>
<reference evidence="1" key="1">
    <citation type="submission" date="2021-04" db="EMBL/GenBank/DDBJ databases">
        <title>Saccharothrix algeriensis WGS.</title>
        <authorList>
            <person name="Stuskova K."/>
            <person name="Hakalova E."/>
            <person name="Tebbal A.B."/>
            <person name="Eichmeier A."/>
        </authorList>
    </citation>
    <scope>NUCLEOTIDE SEQUENCE</scope>
    <source>
        <strain evidence="1">NRRL B-24137</strain>
    </source>
</reference>
<organism evidence="1 2">
    <name type="scientific">Saccharothrix algeriensis</name>
    <dbReference type="NCBI Taxonomy" id="173560"/>
    <lineage>
        <taxon>Bacteria</taxon>
        <taxon>Bacillati</taxon>
        <taxon>Actinomycetota</taxon>
        <taxon>Actinomycetes</taxon>
        <taxon>Pseudonocardiales</taxon>
        <taxon>Pseudonocardiaceae</taxon>
        <taxon>Saccharothrix</taxon>
    </lineage>
</organism>